<sequence>MGAWLVAVAAVAGLTLATPGAAQQAAVQVFPVPSGARPHDVAPAPDGRVWYTAQRQGALGILDPASGEVRQVALGRGSAPHGVIQGPDGAAWITDGGQNAIVRFDPQSEAVEVWKLPEGTGRANLNTAAFDGNGLLWFTGQGGIYGSLDPRSGAMRVFDAPKGRGPYGITATPDGGIWYVSLAGSYLARIDTATGEATVAEPPTPDQGARRVWSDSRGALWISEWNTGQLSRYVPATGAWTSWTLPGEDPSAYAVWVDEHDIVWVSDFGANAVLSFDPATERFTASHPGSGPQAQVRQILGRAGEVWLPESGTDRLMVIRTGGAP</sequence>
<evidence type="ECO:0000313" key="8">
    <source>
        <dbReference type="Proteomes" id="UP001301140"/>
    </source>
</evidence>
<keyword evidence="4 5" id="KW-0046">Antibiotic resistance</keyword>
<organism evidence="7 8">
    <name type="scientific">Marinimicrococcus flavescens</name>
    <dbReference type="NCBI Taxonomy" id="3031815"/>
    <lineage>
        <taxon>Bacteria</taxon>
        <taxon>Pseudomonadati</taxon>
        <taxon>Pseudomonadota</taxon>
        <taxon>Alphaproteobacteria</taxon>
        <taxon>Geminicoccales</taxon>
        <taxon>Geminicoccaceae</taxon>
        <taxon>Marinimicrococcus</taxon>
    </lineage>
</organism>
<dbReference type="InterPro" id="IPR015943">
    <property type="entry name" value="WD40/YVTN_repeat-like_dom_sf"/>
</dbReference>
<accession>A0AAP4D659</accession>
<comment type="subunit">
    <text evidence="5">Monomer.</text>
</comment>
<dbReference type="PANTHER" id="PTHR40274">
    <property type="entry name" value="VIRGINIAMYCIN B LYASE"/>
    <property type="match status" value="1"/>
</dbReference>
<keyword evidence="3 5" id="KW-0456">Lyase</keyword>
<evidence type="ECO:0000256" key="3">
    <source>
        <dbReference type="ARBA" id="ARBA00023239"/>
    </source>
</evidence>
<dbReference type="SUPFAM" id="SSF63829">
    <property type="entry name" value="Calcium-dependent phosphotriesterase"/>
    <property type="match status" value="1"/>
</dbReference>
<dbReference type="GO" id="GO:0030288">
    <property type="term" value="C:outer membrane-bounded periplasmic space"/>
    <property type="evidence" value="ECO:0007669"/>
    <property type="project" value="TreeGrafter"/>
</dbReference>
<name>A0AAP4D659_9PROT</name>
<evidence type="ECO:0000256" key="4">
    <source>
        <dbReference type="ARBA" id="ARBA00023251"/>
    </source>
</evidence>
<dbReference type="GO" id="GO:0000287">
    <property type="term" value="F:magnesium ion binding"/>
    <property type="evidence" value="ECO:0007669"/>
    <property type="project" value="UniProtKB-UniRule"/>
</dbReference>
<keyword evidence="2 5" id="KW-0460">Magnesium</keyword>
<evidence type="ECO:0000256" key="2">
    <source>
        <dbReference type="ARBA" id="ARBA00022842"/>
    </source>
</evidence>
<dbReference type="Pfam" id="PF24684">
    <property type="entry name" value="Vgb_lyase"/>
    <property type="match status" value="1"/>
</dbReference>
<dbReference type="EMBL" id="JARGEQ010000126">
    <property type="protein sequence ID" value="MDF1587273.1"/>
    <property type="molecule type" value="Genomic_DNA"/>
</dbReference>
<comment type="similarity">
    <text evidence="5">Belongs to the Vgb family.</text>
</comment>
<protein>
    <recommendedName>
        <fullName evidence="5">Virginiamycin B lyase</fullName>
        <ecNumber evidence="5">4.2.99.-</ecNumber>
    </recommendedName>
    <alternativeName>
        <fullName evidence="5">Streptogramin B lyase</fullName>
    </alternativeName>
</protein>
<keyword evidence="6" id="KW-0732">Signal</keyword>
<dbReference type="AlphaFoldDB" id="A0AAP4D659"/>
<evidence type="ECO:0000256" key="1">
    <source>
        <dbReference type="ARBA" id="ARBA00022723"/>
    </source>
</evidence>
<dbReference type="RefSeq" id="WP_327789692.1">
    <property type="nucleotide sequence ID" value="NZ_JARGEQ010000126.1"/>
</dbReference>
<dbReference type="PIRSF" id="PIRSF026412">
    <property type="entry name" value="Streptogrm_lyase"/>
    <property type="match status" value="1"/>
</dbReference>
<feature type="signal peptide" evidence="6">
    <location>
        <begin position="1"/>
        <end position="17"/>
    </location>
</feature>
<evidence type="ECO:0000256" key="5">
    <source>
        <dbReference type="PIRNR" id="PIRNR026412"/>
    </source>
</evidence>
<dbReference type="GO" id="GO:0017001">
    <property type="term" value="P:antibiotic catabolic process"/>
    <property type="evidence" value="ECO:0007669"/>
    <property type="project" value="UniProtKB-UniRule"/>
</dbReference>
<keyword evidence="8" id="KW-1185">Reference proteome</keyword>
<comment type="function">
    <text evidence="5">Inactivates the type B streptogramin antibiotics by linearizing the lactone ring at the ester linkage, generating a free phenylglycine carboxylate and converting the threonyl moiety into 2-amino-butenoic acid.</text>
</comment>
<feature type="chain" id="PRO_5043016031" description="Virginiamycin B lyase" evidence="6">
    <location>
        <begin position="18"/>
        <end position="325"/>
    </location>
</feature>
<proteinExistence type="inferred from homology"/>
<comment type="cofactor">
    <cofactor evidence="5">
        <name>Mg(2+)</name>
        <dbReference type="ChEBI" id="CHEBI:18420"/>
    </cofactor>
</comment>
<reference evidence="7 8" key="1">
    <citation type="submission" date="2023-03" db="EMBL/GenBank/DDBJ databases">
        <title>YIM 152171 draft genome.</title>
        <authorList>
            <person name="Yang Z."/>
        </authorList>
    </citation>
    <scope>NUCLEOTIDE SEQUENCE [LARGE SCALE GENOMIC DNA]</scope>
    <source>
        <strain evidence="7 8">YIM 152171</strain>
    </source>
</reference>
<gene>
    <name evidence="7" type="ORF">PZ740_12880</name>
</gene>
<dbReference type="Gene3D" id="2.130.10.10">
    <property type="entry name" value="YVTN repeat-like/Quinoprotein amine dehydrogenase"/>
    <property type="match status" value="2"/>
</dbReference>
<evidence type="ECO:0000256" key="6">
    <source>
        <dbReference type="SAM" id="SignalP"/>
    </source>
</evidence>
<dbReference type="GO" id="GO:0016835">
    <property type="term" value="F:carbon-oxygen lyase activity"/>
    <property type="evidence" value="ECO:0007669"/>
    <property type="project" value="UniProtKB-UniRule"/>
</dbReference>
<keyword evidence="1 5" id="KW-0479">Metal-binding</keyword>
<dbReference type="EC" id="4.2.99.-" evidence="5"/>
<evidence type="ECO:0000313" key="7">
    <source>
        <dbReference type="EMBL" id="MDF1587273.1"/>
    </source>
</evidence>
<dbReference type="GO" id="GO:0046677">
    <property type="term" value="P:response to antibiotic"/>
    <property type="evidence" value="ECO:0007669"/>
    <property type="project" value="UniProtKB-UniRule"/>
</dbReference>
<dbReference type="InterPro" id="IPR011217">
    <property type="entry name" value="Vgb_bact"/>
</dbReference>
<dbReference type="PANTHER" id="PTHR40274:SF3">
    <property type="entry name" value="VIRGINIAMYCIN B LYASE"/>
    <property type="match status" value="1"/>
</dbReference>
<dbReference type="InterPro" id="IPR051344">
    <property type="entry name" value="Vgb"/>
</dbReference>
<dbReference type="Proteomes" id="UP001301140">
    <property type="component" value="Unassembled WGS sequence"/>
</dbReference>
<comment type="caution">
    <text evidence="7">The sequence shown here is derived from an EMBL/GenBank/DDBJ whole genome shotgun (WGS) entry which is preliminary data.</text>
</comment>